<proteinExistence type="predicted"/>
<gene>
    <name evidence="2" type="ORF">BELL_0070g00200</name>
</gene>
<dbReference type="EMBL" id="PQXM01000070">
    <property type="protein sequence ID" value="TGO78335.1"/>
    <property type="molecule type" value="Genomic_DNA"/>
</dbReference>
<feature type="region of interest" description="Disordered" evidence="1">
    <location>
        <begin position="294"/>
        <end position="321"/>
    </location>
</feature>
<comment type="caution">
    <text evidence="2">The sequence shown here is derived from an EMBL/GenBank/DDBJ whole genome shotgun (WGS) entry which is preliminary data.</text>
</comment>
<evidence type="ECO:0000313" key="2">
    <source>
        <dbReference type="EMBL" id="TGO78335.1"/>
    </source>
</evidence>
<keyword evidence="3" id="KW-1185">Reference proteome</keyword>
<evidence type="ECO:0000256" key="1">
    <source>
        <dbReference type="SAM" id="MobiDB-lite"/>
    </source>
</evidence>
<protein>
    <submittedName>
        <fullName evidence="2">Uncharacterized protein</fullName>
    </submittedName>
</protein>
<feature type="compositionally biased region" description="Polar residues" evidence="1">
    <location>
        <begin position="237"/>
        <end position="252"/>
    </location>
</feature>
<feature type="region of interest" description="Disordered" evidence="1">
    <location>
        <begin position="237"/>
        <end position="276"/>
    </location>
</feature>
<sequence length="446" mass="50284">MNTNFNTTNRNEVYESGVNLVAEQYTPNGEIMVRSQNDPASNIDGDQRRLRILNSVVTIFENDDSTDPSTSSDNSRLSDQPPTSQHADNPNQGFRKGTDLPTVQSVSAFESTEDDDCEFEIVGPDETERLWGITLETGGGSNVSSQVQTTLPLSNGRQSLILSDNNSSHYHTSNGDLGQSFYGTWDRTVFGDRMAGLSGSNQEKIIGSGLLATETSTGLEQLCNQYGMPDLTDQIPESTSPSQFPQIQTQCTDHPHPKWNQSQIPRKRAQTSGLKTTAVQTGVMNISERLSDLEDKSEMDEINRGSHNPAKRSKVAKSKYVSQPRVEQRSYCMSRVSVSLEEIKAIDPDYDKHPHKTFLPERMKRSQQTGMKTILLPTRMINLLNAHRQKAREEERKNYTGRKIPQDFKLRPVRHKDFEAFQAARRKEEETGSYENRQRRFANSRS</sequence>
<dbReference type="Proteomes" id="UP000297229">
    <property type="component" value="Unassembled WGS sequence"/>
</dbReference>
<name>A0A4Z1JXG8_9HELO</name>
<dbReference type="AlphaFoldDB" id="A0A4Z1JXG8"/>
<organism evidence="2 3">
    <name type="scientific">Botrytis elliptica</name>
    <dbReference type="NCBI Taxonomy" id="278938"/>
    <lineage>
        <taxon>Eukaryota</taxon>
        <taxon>Fungi</taxon>
        <taxon>Dikarya</taxon>
        <taxon>Ascomycota</taxon>
        <taxon>Pezizomycotina</taxon>
        <taxon>Leotiomycetes</taxon>
        <taxon>Helotiales</taxon>
        <taxon>Sclerotiniaceae</taxon>
        <taxon>Botrytis</taxon>
    </lineage>
</organism>
<feature type="region of interest" description="Disordered" evidence="1">
    <location>
        <begin position="423"/>
        <end position="446"/>
    </location>
</feature>
<accession>A0A4Z1JXG8</accession>
<feature type="compositionally biased region" description="Basic and acidic residues" evidence="1">
    <location>
        <begin position="294"/>
        <end position="304"/>
    </location>
</feature>
<evidence type="ECO:0000313" key="3">
    <source>
        <dbReference type="Proteomes" id="UP000297229"/>
    </source>
</evidence>
<feature type="region of interest" description="Disordered" evidence="1">
    <location>
        <begin position="391"/>
        <end position="411"/>
    </location>
</feature>
<feature type="region of interest" description="Disordered" evidence="1">
    <location>
        <begin position="61"/>
        <end position="99"/>
    </location>
</feature>
<feature type="compositionally biased region" description="Polar residues" evidence="1">
    <location>
        <begin position="259"/>
        <end position="276"/>
    </location>
</feature>
<feature type="compositionally biased region" description="Polar residues" evidence="1">
    <location>
        <begin position="77"/>
        <end position="92"/>
    </location>
</feature>
<reference evidence="2 3" key="1">
    <citation type="submission" date="2017-12" db="EMBL/GenBank/DDBJ databases">
        <title>Comparative genomics of Botrytis spp.</title>
        <authorList>
            <person name="Valero-Jimenez C.A."/>
            <person name="Tapia P."/>
            <person name="Veloso J."/>
            <person name="Silva-Moreno E."/>
            <person name="Staats M."/>
            <person name="Valdes J.H."/>
            <person name="Van Kan J.A.L."/>
        </authorList>
    </citation>
    <scope>NUCLEOTIDE SEQUENCE [LARGE SCALE GENOMIC DNA]</scope>
    <source>
        <strain evidence="2 3">Be9601</strain>
    </source>
</reference>